<protein>
    <submittedName>
        <fullName evidence="1">EVE domain-containing protein</fullName>
    </submittedName>
</protein>
<evidence type="ECO:0000313" key="1">
    <source>
        <dbReference type="EMBL" id="KAB1662209.1"/>
    </source>
</evidence>
<comment type="caution">
    <text evidence="1">The sequence shown here is derived from an EMBL/GenBank/DDBJ whole genome shotgun (WGS) entry which is preliminary data.</text>
</comment>
<dbReference type="Gene3D" id="3.10.590.10">
    <property type="entry name" value="ph1033 like domains"/>
    <property type="match status" value="1"/>
</dbReference>
<dbReference type="InterPro" id="IPR015947">
    <property type="entry name" value="PUA-like_sf"/>
</dbReference>
<sequence length="176" mass="20091">MAIRYWLVVQPLDRARELVAGGFVQVPWGLREGVADMGESDGVVLYSPREHNPDGEPLRAFVQAGRVLDTEPVQWGGRGSSPWRRRVEWMRDARVAPVRPLRELLDLTRDDRYWGERLRNGWLEITRRDFIVVEDAVRRPAPEPSALGMGFLRETGFGSTALEYGDLDALDGDEFR</sequence>
<evidence type="ECO:0000313" key="2">
    <source>
        <dbReference type="Proteomes" id="UP000467240"/>
    </source>
</evidence>
<gene>
    <name evidence="1" type="ORF">F8O01_01735</name>
</gene>
<organism evidence="1 2">
    <name type="scientific">Pseudoclavibacter chungangensis</name>
    <dbReference type="NCBI Taxonomy" id="587635"/>
    <lineage>
        <taxon>Bacteria</taxon>
        <taxon>Bacillati</taxon>
        <taxon>Actinomycetota</taxon>
        <taxon>Actinomycetes</taxon>
        <taxon>Micrococcales</taxon>
        <taxon>Microbacteriaceae</taxon>
        <taxon>Pseudoclavibacter</taxon>
    </lineage>
</organism>
<dbReference type="EMBL" id="WBJZ01000002">
    <property type="protein sequence ID" value="KAB1662209.1"/>
    <property type="molecule type" value="Genomic_DNA"/>
</dbReference>
<dbReference type="RefSeq" id="WP_158039147.1">
    <property type="nucleotide sequence ID" value="NZ_JACCFV010000001.1"/>
</dbReference>
<dbReference type="Proteomes" id="UP000467240">
    <property type="component" value="Unassembled WGS sequence"/>
</dbReference>
<name>A0A7J5C0R8_9MICO</name>
<dbReference type="OrthoDB" id="9793567at2"/>
<dbReference type="AlphaFoldDB" id="A0A7J5C0R8"/>
<proteinExistence type="predicted"/>
<accession>A0A7J5C0R8</accession>
<keyword evidence="2" id="KW-1185">Reference proteome</keyword>
<dbReference type="SUPFAM" id="SSF88697">
    <property type="entry name" value="PUA domain-like"/>
    <property type="match status" value="1"/>
</dbReference>
<reference evidence="1 2" key="1">
    <citation type="submission" date="2019-09" db="EMBL/GenBank/DDBJ databases">
        <title>Phylogeny of genus Pseudoclavibacter and closely related genus.</title>
        <authorList>
            <person name="Li Y."/>
        </authorList>
    </citation>
    <scope>NUCLEOTIDE SEQUENCE [LARGE SCALE GENOMIC DNA]</scope>
    <source>
        <strain evidence="1 2">DSM 23821</strain>
    </source>
</reference>